<dbReference type="PANTHER" id="PTHR43649">
    <property type="entry name" value="ARABINOSE-BINDING PROTEIN-RELATED"/>
    <property type="match status" value="1"/>
</dbReference>
<evidence type="ECO:0000256" key="3">
    <source>
        <dbReference type="SAM" id="SignalP"/>
    </source>
</evidence>
<dbReference type="GeneID" id="95355797"/>
<sequence>MNARRRLLVAPAVLALALTAACSNSSGGSGGGSGSAAALTGDCAKFQPYAGHSGTKVTMFASILSPESDNLEKSWADFSKCTGIKISYEGSNDFESQLPVRVTGGNAPDFAIIPQPGLLAQMVKTGKVVKPPAGTVANEDKWSPVWKTYGSVNGTFYAAPMSANMKSLVWYSPKILKDAGIEVPKTWADLMAASDKLAKAGGAKPWCGGIGSGTATGWPATDWLEEIVLGSYGGEVYDQWVDHKVKFSDEKITTAMQTLAGWMQNPAWVNGGIGDVKSIATTTFQDAGAPILAGKCAMLQQASFYEAQWPKGTKVAADGDVFAFHLPAVNPAVPNPVEGGGEFLAAFSDRPEVQAVQDYLSSSDWASSRVKTASGWVSANQGVDKSLYTDPIDQLSASKLTDPTATFRFDASDLMPAAVGSGQEWKSLTAWFAEGQSIQRVTADIDAAWPQ</sequence>
<name>A0A919G5T5_9ACTN</name>
<dbReference type="EMBL" id="BNBO01000037">
    <property type="protein sequence ID" value="GHH78500.1"/>
    <property type="molecule type" value="Genomic_DNA"/>
</dbReference>
<feature type="signal peptide" evidence="3">
    <location>
        <begin position="1"/>
        <end position="25"/>
    </location>
</feature>
<protein>
    <submittedName>
        <fullName evidence="4">Alpha-glucoside ABC transporter substrate-binding protein</fullName>
    </submittedName>
</protein>
<dbReference type="SUPFAM" id="SSF53850">
    <property type="entry name" value="Periplasmic binding protein-like II"/>
    <property type="match status" value="1"/>
</dbReference>
<dbReference type="RefSeq" id="WP_190213545.1">
    <property type="nucleotide sequence ID" value="NZ_BNBO01000037.1"/>
</dbReference>
<evidence type="ECO:0000313" key="4">
    <source>
        <dbReference type="EMBL" id="GHH78500.1"/>
    </source>
</evidence>
<keyword evidence="5" id="KW-1185">Reference proteome</keyword>
<dbReference type="InterPro" id="IPR006059">
    <property type="entry name" value="SBP"/>
</dbReference>
<keyword evidence="3" id="KW-0732">Signal</keyword>
<organism evidence="4 5">
    <name type="scientific">Kitasatospora indigofera</name>
    <dbReference type="NCBI Taxonomy" id="67307"/>
    <lineage>
        <taxon>Bacteria</taxon>
        <taxon>Bacillati</taxon>
        <taxon>Actinomycetota</taxon>
        <taxon>Actinomycetes</taxon>
        <taxon>Kitasatosporales</taxon>
        <taxon>Streptomycetaceae</taxon>
        <taxon>Kitasatospora</taxon>
    </lineage>
</organism>
<dbReference type="Gene3D" id="3.40.190.10">
    <property type="entry name" value="Periplasmic binding protein-like II"/>
    <property type="match status" value="2"/>
</dbReference>
<keyword evidence="2" id="KW-0813">Transport</keyword>
<gene>
    <name evidence="4" type="ORF">GCM10018781_54360</name>
</gene>
<dbReference type="Pfam" id="PF01547">
    <property type="entry name" value="SBP_bac_1"/>
    <property type="match status" value="1"/>
</dbReference>
<reference evidence="4" key="2">
    <citation type="submission" date="2020-09" db="EMBL/GenBank/DDBJ databases">
        <authorList>
            <person name="Sun Q."/>
            <person name="Ohkuma M."/>
        </authorList>
    </citation>
    <scope>NUCLEOTIDE SEQUENCE</scope>
    <source>
        <strain evidence="4">JCM 4646</strain>
    </source>
</reference>
<feature type="chain" id="PRO_5038410018" evidence="3">
    <location>
        <begin position="26"/>
        <end position="451"/>
    </location>
</feature>
<dbReference type="PROSITE" id="PS51257">
    <property type="entry name" value="PROKAR_LIPOPROTEIN"/>
    <property type="match status" value="1"/>
</dbReference>
<dbReference type="InterPro" id="IPR050490">
    <property type="entry name" value="Bact_solute-bd_prot1"/>
</dbReference>
<evidence type="ECO:0000256" key="2">
    <source>
        <dbReference type="ARBA" id="ARBA00022448"/>
    </source>
</evidence>
<comment type="caution">
    <text evidence="4">The sequence shown here is derived from an EMBL/GenBank/DDBJ whole genome shotgun (WGS) entry which is preliminary data.</text>
</comment>
<dbReference type="AlphaFoldDB" id="A0A919G5T5"/>
<reference evidence="4" key="1">
    <citation type="journal article" date="2014" name="Int. J. Syst. Evol. Microbiol.">
        <title>Complete genome sequence of Corynebacterium casei LMG S-19264T (=DSM 44701T), isolated from a smear-ripened cheese.</title>
        <authorList>
            <consortium name="US DOE Joint Genome Institute (JGI-PGF)"/>
            <person name="Walter F."/>
            <person name="Albersmeier A."/>
            <person name="Kalinowski J."/>
            <person name="Ruckert C."/>
        </authorList>
    </citation>
    <scope>NUCLEOTIDE SEQUENCE</scope>
    <source>
        <strain evidence="4">JCM 4646</strain>
    </source>
</reference>
<evidence type="ECO:0000256" key="1">
    <source>
        <dbReference type="ARBA" id="ARBA00008520"/>
    </source>
</evidence>
<dbReference type="PANTHER" id="PTHR43649:SF29">
    <property type="entry name" value="OSMOPROTECTIVE COMPOUNDS-BINDING PROTEIN GGTB"/>
    <property type="match status" value="1"/>
</dbReference>
<comment type="similarity">
    <text evidence="1">Belongs to the bacterial solute-binding protein 1 family.</text>
</comment>
<accession>A0A919G5T5</accession>
<evidence type="ECO:0000313" key="5">
    <source>
        <dbReference type="Proteomes" id="UP000617734"/>
    </source>
</evidence>
<proteinExistence type="inferred from homology"/>
<dbReference type="Proteomes" id="UP000617734">
    <property type="component" value="Unassembled WGS sequence"/>
</dbReference>